<dbReference type="RefSeq" id="WP_095034529.1">
    <property type="nucleotide sequence ID" value="NZ_CAWNYN010000001.1"/>
</dbReference>
<feature type="region of interest" description="Disordered" evidence="1">
    <location>
        <begin position="1"/>
        <end position="26"/>
    </location>
</feature>
<organism evidence="2 3">
    <name type="scientific">Candidatus Williamhamiltonella defendens</name>
    <dbReference type="NCBI Taxonomy" id="138072"/>
    <lineage>
        <taxon>Bacteria</taxon>
        <taxon>Pseudomonadati</taxon>
        <taxon>Pseudomonadota</taxon>
        <taxon>Gammaproteobacteria</taxon>
        <taxon>Enterobacterales</taxon>
        <taxon>Enterobacteriaceae</taxon>
        <taxon>aphid secondary symbionts</taxon>
        <taxon>Candidatus Williamhamiltonella</taxon>
    </lineage>
</organism>
<dbReference type="EMBL" id="CP022932">
    <property type="protein sequence ID" value="ASV33930.1"/>
    <property type="molecule type" value="Genomic_DNA"/>
</dbReference>
<feature type="compositionally biased region" description="Basic and acidic residues" evidence="1">
    <location>
        <begin position="13"/>
        <end position="25"/>
    </location>
</feature>
<reference evidence="2" key="1">
    <citation type="submission" date="2017-08" db="EMBL/GenBank/DDBJ databases">
        <title>Genome sequence of Candidatus Hamiltonella defensa from Acyrthosiphon pisum strain MI47.</title>
        <authorList>
            <person name="Patel V.A."/>
            <person name="Chevignon G."/>
            <person name="Russell J.A."/>
            <person name="Oliver K.M."/>
        </authorList>
    </citation>
    <scope>NUCLEOTIDE SEQUENCE</scope>
    <source>
        <strain evidence="2">MI47</strain>
    </source>
</reference>
<protein>
    <submittedName>
        <fullName evidence="2">Uncharacterized protein</fullName>
    </submittedName>
</protein>
<feature type="compositionally biased region" description="Polar residues" evidence="1">
    <location>
        <begin position="1"/>
        <end position="11"/>
    </location>
</feature>
<evidence type="ECO:0000313" key="3">
    <source>
        <dbReference type="Proteomes" id="UP000792865"/>
    </source>
</evidence>
<gene>
    <name evidence="2" type="ORF">CJJ18_07975</name>
</gene>
<name>A0AAC9YG59_9ENTR</name>
<accession>A0AAC9YG59</accession>
<dbReference type="Proteomes" id="UP000792865">
    <property type="component" value="Chromosome"/>
</dbReference>
<sequence>MHLNPSTSNQPLLKKDDKVYNDSKGRPVGIATQINKVTNCVTDTKTDPTKIPPMTPEDKRKMDELFNRCFAAGEALLTPKSDNLAVISRNR</sequence>
<evidence type="ECO:0000256" key="1">
    <source>
        <dbReference type="SAM" id="MobiDB-lite"/>
    </source>
</evidence>
<evidence type="ECO:0000313" key="2">
    <source>
        <dbReference type="EMBL" id="ASV33930.1"/>
    </source>
</evidence>
<proteinExistence type="predicted"/>
<dbReference type="AlphaFoldDB" id="A0AAC9YG59"/>